<keyword evidence="3" id="KW-1185">Reference proteome</keyword>
<dbReference type="STRING" id="1038014.SAMN04487910_1193"/>
<evidence type="ECO:0008006" key="4">
    <source>
        <dbReference type="Google" id="ProtNLM"/>
    </source>
</evidence>
<dbReference type="PROSITE" id="PS51257">
    <property type="entry name" value="PROKAR_LIPOPROTEIN"/>
    <property type="match status" value="1"/>
</dbReference>
<feature type="chain" id="PRO_5011691615" description="Lipoprotein" evidence="1">
    <location>
        <begin position="24"/>
        <end position="165"/>
    </location>
</feature>
<feature type="signal peptide" evidence="1">
    <location>
        <begin position="1"/>
        <end position="23"/>
    </location>
</feature>
<name>A0A1H7K666_AQUAM</name>
<proteinExistence type="predicted"/>
<evidence type="ECO:0000313" key="2">
    <source>
        <dbReference type="EMBL" id="SEK81405.1"/>
    </source>
</evidence>
<accession>A0A1H7K666</accession>
<organism evidence="2 3">
    <name type="scientific">Aquimarina amphilecti</name>
    <dbReference type="NCBI Taxonomy" id="1038014"/>
    <lineage>
        <taxon>Bacteria</taxon>
        <taxon>Pseudomonadati</taxon>
        <taxon>Bacteroidota</taxon>
        <taxon>Flavobacteriia</taxon>
        <taxon>Flavobacteriales</taxon>
        <taxon>Flavobacteriaceae</taxon>
        <taxon>Aquimarina</taxon>
    </lineage>
</organism>
<keyword evidence="1" id="KW-0732">Signal</keyword>
<dbReference type="AlphaFoldDB" id="A0A1H7K666"/>
<dbReference type="RefSeq" id="WP_091406598.1">
    <property type="nucleotide sequence ID" value="NZ_FOAB01000002.1"/>
</dbReference>
<evidence type="ECO:0000256" key="1">
    <source>
        <dbReference type="SAM" id="SignalP"/>
    </source>
</evidence>
<dbReference type="EMBL" id="FOAB01000002">
    <property type="protein sequence ID" value="SEK81405.1"/>
    <property type="molecule type" value="Genomic_DNA"/>
</dbReference>
<protein>
    <recommendedName>
        <fullName evidence="4">Lipoprotein</fullName>
    </recommendedName>
</protein>
<evidence type="ECO:0000313" key="3">
    <source>
        <dbReference type="Proteomes" id="UP000198521"/>
    </source>
</evidence>
<gene>
    <name evidence="2" type="ORF">SAMN04487910_1193</name>
</gene>
<reference evidence="2 3" key="1">
    <citation type="submission" date="2016-10" db="EMBL/GenBank/DDBJ databases">
        <authorList>
            <person name="de Groot N.N."/>
        </authorList>
    </citation>
    <scope>NUCLEOTIDE SEQUENCE [LARGE SCALE GENOMIC DNA]</scope>
    <source>
        <strain evidence="2 3">DSM 25232</strain>
    </source>
</reference>
<dbReference type="Proteomes" id="UP000198521">
    <property type="component" value="Unassembled WGS sequence"/>
</dbReference>
<sequence>MKKQIKKLAVLVFMGLIASCTQPELQITEENVSESKIEIIQDGKMWGFLGDGEWGNPTQFGVFGPSNVDALVKATYNYVADPVALKQIPPDQRGFRIRILRQDAVSPTGWETALNLQELSSSVVTLKFPSYGELSTTKWKIGISMYNKSNNTSFLREKEVTVNNK</sequence>
<dbReference type="OrthoDB" id="1160870at2"/>